<comment type="caution">
    <text evidence="2">The sequence shown here is derived from an EMBL/GenBank/DDBJ whole genome shotgun (WGS) entry which is preliminary data.</text>
</comment>
<dbReference type="AlphaFoldDB" id="A0AA41SVX2"/>
<proteinExistence type="predicted"/>
<gene>
    <name evidence="2" type="ORF">SUZIE_129975</name>
</gene>
<dbReference type="EMBL" id="JAATJV010235200">
    <property type="protein sequence ID" value="MBZ3874845.1"/>
    <property type="molecule type" value="Genomic_DNA"/>
</dbReference>
<sequence>MCIAQLNDPAQRFTSTLTKNTTQLTWEEEFTSDLNSKSNEFYVKTAQGSSQTVTAGISADGYLVNTGQAVDSSDNSERTGEQVSPDTNETNTDTDLFVPKFSSSLLPVTIESTGLLQQNTNSLTTSIGQVHSSDLQGNYIQTTVSQETQAQNIQSRLQMLLRPCT</sequence>
<dbReference type="Proteomes" id="UP001166674">
    <property type="component" value="Unassembled WGS sequence"/>
</dbReference>
<protein>
    <submittedName>
        <fullName evidence="2">Transcription factor Sp3</fullName>
    </submittedName>
</protein>
<evidence type="ECO:0000313" key="3">
    <source>
        <dbReference type="Proteomes" id="UP001166674"/>
    </source>
</evidence>
<reference evidence="2" key="1">
    <citation type="submission" date="2020-03" db="EMBL/GenBank/DDBJ databases">
        <title>Studies in the Genomics of Life Span.</title>
        <authorList>
            <person name="Glass D."/>
        </authorList>
    </citation>
    <scope>NUCLEOTIDE SEQUENCE</scope>
    <source>
        <strain evidence="2">SUZIE</strain>
        <tissue evidence="2">Muscle</tissue>
    </source>
</reference>
<keyword evidence="3" id="KW-1185">Reference proteome</keyword>
<name>A0AA41SVX2_SCICA</name>
<organism evidence="2 3">
    <name type="scientific">Sciurus carolinensis</name>
    <name type="common">Eastern gray squirrel</name>
    <dbReference type="NCBI Taxonomy" id="30640"/>
    <lineage>
        <taxon>Eukaryota</taxon>
        <taxon>Metazoa</taxon>
        <taxon>Chordata</taxon>
        <taxon>Craniata</taxon>
        <taxon>Vertebrata</taxon>
        <taxon>Euteleostomi</taxon>
        <taxon>Mammalia</taxon>
        <taxon>Eutheria</taxon>
        <taxon>Euarchontoglires</taxon>
        <taxon>Glires</taxon>
        <taxon>Rodentia</taxon>
        <taxon>Sciuromorpha</taxon>
        <taxon>Sciuridae</taxon>
        <taxon>Sciurinae</taxon>
        <taxon>Sciurini</taxon>
        <taxon>Sciurus</taxon>
    </lineage>
</organism>
<evidence type="ECO:0000256" key="1">
    <source>
        <dbReference type="SAM" id="MobiDB-lite"/>
    </source>
</evidence>
<evidence type="ECO:0000313" key="2">
    <source>
        <dbReference type="EMBL" id="MBZ3874845.1"/>
    </source>
</evidence>
<feature type="region of interest" description="Disordered" evidence="1">
    <location>
        <begin position="67"/>
        <end position="94"/>
    </location>
</feature>
<feature type="compositionally biased region" description="Polar residues" evidence="1">
    <location>
        <begin position="81"/>
        <end position="94"/>
    </location>
</feature>
<accession>A0AA41SVX2</accession>